<evidence type="ECO:0000313" key="1">
    <source>
        <dbReference type="EMBL" id="QNT64702.1"/>
    </source>
</evidence>
<name>A0A7H1MML6_9LACO</name>
<dbReference type="RefSeq" id="WP_006845041.1">
    <property type="nucleotide sequence ID" value="NZ_CP026847.1"/>
</dbReference>
<dbReference type="SUPFAM" id="SSF55729">
    <property type="entry name" value="Acyl-CoA N-acyltransferases (Nat)"/>
    <property type="match status" value="1"/>
</dbReference>
<keyword evidence="1" id="KW-0808">Transferase</keyword>
<dbReference type="AlphaFoldDB" id="A0A7H1MML6"/>
<organism evidence="1 2">
    <name type="scientific">Weissella koreensis</name>
    <dbReference type="NCBI Taxonomy" id="165096"/>
    <lineage>
        <taxon>Bacteria</taxon>
        <taxon>Bacillati</taxon>
        <taxon>Bacillota</taxon>
        <taxon>Bacilli</taxon>
        <taxon>Lactobacillales</taxon>
        <taxon>Lactobacillaceae</taxon>
        <taxon>Weissella</taxon>
    </lineage>
</organism>
<reference evidence="1 2" key="1">
    <citation type="submission" date="2019-08" db="EMBL/GenBank/DDBJ databases">
        <authorList>
            <person name="Chang H.C."/>
            <person name="Mun S.Y."/>
        </authorList>
    </citation>
    <scope>NUCLEOTIDE SEQUENCE [LARGE SCALE GENOMIC DNA]</scope>
    <source>
        <strain evidence="1 2">SK</strain>
    </source>
</reference>
<dbReference type="Gene3D" id="3.40.630.30">
    <property type="match status" value="1"/>
</dbReference>
<dbReference type="Proteomes" id="UP000516446">
    <property type="component" value="Chromosome"/>
</dbReference>
<dbReference type="InterPro" id="IPR016181">
    <property type="entry name" value="Acyl_CoA_acyltransferase"/>
</dbReference>
<dbReference type="Pfam" id="PF00583">
    <property type="entry name" value="Acetyltransf_1"/>
    <property type="match status" value="1"/>
</dbReference>
<dbReference type="InterPro" id="IPR000182">
    <property type="entry name" value="GNAT_dom"/>
</dbReference>
<sequence>MAMIYLRKATLADLDQIDYLIKDAKKLLAADGIPQWQGDYPQKTDILADLEQGMTYLLIVDQQILGTATLMTIPEPNYQNIYHGGWRTSDQHYATIHRIAIKSDQTGQHLSDFIFSNLLSEAIQLGFKEIRIDTHRQNLRMQHVLEKIGFEYRGIVYMDSNPADRRNAYQLFLDKKIDYLSK</sequence>
<dbReference type="GO" id="GO:0016747">
    <property type="term" value="F:acyltransferase activity, transferring groups other than amino-acyl groups"/>
    <property type="evidence" value="ECO:0007669"/>
    <property type="project" value="InterPro"/>
</dbReference>
<proteinExistence type="predicted"/>
<dbReference type="OMA" id="QWINGYP"/>
<keyword evidence="2" id="KW-1185">Reference proteome</keyword>
<protein>
    <submittedName>
        <fullName evidence="1">GNAT family N-acetyltransferase</fullName>
    </submittedName>
</protein>
<dbReference type="EMBL" id="CP043431">
    <property type="protein sequence ID" value="QNT64702.1"/>
    <property type="molecule type" value="Genomic_DNA"/>
</dbReference>
<gene>
    <name evidence="1" type="ORF">FY536_05280</name>
</gene>
<evidence type="ECO:0000313" key="2">
    <source>
        <dbReference type="Proteomes" id="UP000516446"/>
    </source>
</evidence>
<dbReference type="PROSITE" id="PS51186">
    <property type="entry name" value="GNAT"/>
    <property type="match status" value="1"/>
</dbReference>
<accession>A0A7H1MML6</accession>